<comment type="subcellular location">
    <subcellularLocation>
        <location evidence="10">Cell membrane</location>
        <topology evidence="10">Multi-pass membrane protein</topology>
    </subcellularLocation>
</comment>
<dbReference type="GO" id="GO:0009236">
    <property type="term" value="P:cobalamin biosynthetic process"/>
    <property type="evidence" value="ECO:0007669"/>
    <property type="project" value="UniProtKB-UniRule"/>
</dbReference>
<dbReference type="RefSeq" id="WP_165566259.1">
    <property type="nucleotide sequence ID" value="NZ_SAYU02000009.1"/>
</dbReference>
<evidence type="ECO:0000256" key="8">
    <source>
        <dbReference type="ARBA" id="ARBA00023136"/>
    </source>
</evidence>
<evidence type="ECO:0000256" key="1">
    <source>
        <dbReference type="ARBA" id="ARBA00022426"/>
    </source>
</evidence>
<comment type="similarity">
    <text evidence="10">Belongs to the CbiN family.</text>
</comment>
<dbReference type="Proteomes" id="UP000287866">
    <property type="component" value="Unassembled WGS sequence"/>
</dbReference>
<protein>
    <recommendedName>
        <fullName evidence="10">Cobalt transport protein CbiN</fullName>
    </recommendedName>
    <alternativeName>
        <fullName evidence="10">Energy-coupling factor transporter probable substrate-capture protein CbiN</fullName>
        <shortName evidence="10">ECF transporter S component CbiN</shortName>
    </alternativeName>
</protein>
<evidence type="ECO:0000256" key="4">
    <source>
        <dbReference type="ARBA" id="ARBA00022573"/>
    </source>
</evidence>
<dbReference type="PROSITE" id="PS51257">
    <property type="entry name" value="PROKAR_LIPOPROTEIN"/>
    <property type="match status" value="1"/>
</dbReference>
<dbReference type="NCBIfam" id="NF002780">
    <property type="entry name" value="PRK02898.1"/>
    <property type="match status" value="1"/>
</dbReference>
<evidence type="ECO:0000256" key="5">
    <source>
        <dbReference type="ARBA" id="ARBA00022692"/>
    </source>
</evidence>
<evidence type="ECO:0000256" key="10">
    <source>
        <dbReference type="HAMAP-Rule" id="MF_00330"/>
    </source>
</evidence>
<keyword evidence="7 10" id="KW-0406">Ion transport</keyword>
<dbReference type="PANTHER" id="PTHR38662">
    <property type="entry name" value="COBALT TRANSPORT PROTEIN CBIN"/>
    <property type="match status" value="1"/>
</dbReference>
<keyword evidence="4 10" id="KW-0169">Cobalamin biosynthesis</keyword>
<evidence type="ECO:0000256" key="7">
    <source>
        <dbReference type="ARBA" id="ARBA00023065"/>
    </source>
</evidence>
<dbReference type="AlphaFoldDB" id="A0A8T6R0Y6"/>
<keyword evidence="12" id="KW-1185">Reference proteome</keyword>
<keyword evidence="5 10" id="KW-0812">Transmembrane</keyword>
<comment type="function">
    <text evidence="10">Part of the energy-coupling factor (ECF) transporter complex CbiMNOQ involved in cobalt import.</text>
</comment>
<keyword evidence="6 10" id="KW-1133">Transmembrane helix</keyword>
<reference evidence="11" key="1">
    <citation type="submission" date="2020-03" db="EMBL/GenBank/DDBJ databases">
        <title>Phycicoccus flavus sp. nov., a novel endophytic actinobacterium isolated from branch of Kandelia candel.</title>
        <authorList>
            <person name="Tuo L."/>
        </authorList>
    </citation>
    <scope>NUCLEOTIDE SEQUENCE</scope>
    <source>
        <strain evidence="11">CMS6Z-2</strain>
    </source>
</reference>
<dbReference type="Pfam" id="PF02553">
    <property type="entry name" value="CbiN"/>
    <property type="match status" value="1"/>
</dbReference>
<evidence type="ECO:0000313" key="12">
    <source>
        <dbReference type="Proteomes" id="UP000287866"/>
    </source>
</evidence>
<dbReference type="HAMAP" id="MF_00330">
    <property type="entry name" value="CbiN"/>
    <property type="match status" value="1"/>
</dbReference>
<comment type="pathway">
    <text evidence="10">Cofactor biosynthesis; adenosylcobalamin biosynthesis.</text>
</comment>
<dbReference type="GO" id="GO:0005886">
    <property type="term" value="C:plasma membrane"/>
    <property type="evidence" value="ECO:0007669"/>
    <property type="project" value="UniProtKB-SubCell"/>
</dbReference>
<evidence type="ECO:0000313" key="11">
    <source>
        <dbReference type="EMBL" id="NHA67303.1"/>
    </source>
</evidence>
<evidence type="ECO:0000256" key="3">
    <source>
        <dbReference type="ARBA" id="ARBA00022475"/>
    </source>
</evidence>
<keyword evidence="3 10" id="KW-1003">Cell membrane</keyword>
<comment type="caution">
    <text evidence="11">The sequence shown here is derived from an EMBL/GenBank/DDBJ whole genome shotgun (WGS) entry which is preliminary data.</text>
</comment>
<comment type="subunit">
    <text evidence="10">Forms an energy-coupling factor (ECF) transporter complex composed of an ATP-binding protein (A component, CbiO), a transmembrane protein (T component, CbiQ) and 2 possible substrate-capture proteins (S components, CbiM and CbiN) of unknown stoichimetry.</text>
</comment>
<organism evidence="11 12">
    <name type="scientific">Phycicoccus flavus</name>
    <dbReference type="NCBI Taxonomy" id="2502783"/>
    <lineage>
        <taxon>Bacteria</taxon>
        <taxon>Bacillati</taxon>
        <taxon>Actinomycetota</taxon>
        <taxon>Actinomycetes</taxon>
        <taxon>Micrococcales</taxon>
        <taxon>Intrasporangiaceae</taxon>
        <taxon>Phycicoccus</taxon>
    </lineage>
</organism>
<dbReference type="InterPro" id="IPR003705">
    <property type="entry name" value="CbiN"/>
</dbReference>
<dbReference type="GO" id="GO:0015087">
    <property type="term" value="F:cobalt ion transmembrane transporter activity"/>
    <property type="evidence" value="ECO:0007669"/>
    <property type="project" value="UniProtKB-UniRule"/>
</dbReference>
<dbReference type="EMBL" id="SAYU02000009">
    <property type="protein sequence ID" value="NHA67303.1"/>
    <property type="molecule type" value="Genomic_DNA"/>
</dbReference>
<gene>
    <name evidence="10" type="primary">cbiN</name>
    <name evidence="11" type="ORF">EPD83_004410</name>
</gene>
<evidence type="ECO:0000256" key="2">
    <source>
        <dbReference type="ARBA" id="ARBA00022448"/>
    </source>
</evidence>
<proteinExistence type="inferred from homology"/>
<feature type="transmembrane region" description="Helical" evidence="10">
    <location>
        <begin position="66"/>
        <end position="86"/>
    </location>
</feature>
<keyword evidence="8 10" id="KW-0472">Membrane</keyword>
<dbReference type="PANTHER" id="PTHR38662:SF1">
    <property type="entry name" value="COBALT TRANSPORT PROTEIN CBIN"/>
    <property type="match status" value="1"/>
</dbReference>
<keyword evidence="1 10" id="KW-0171">Cobalt transport</keyword>
<evidence type="ECO:0000256" key="9">
    <source>
        <dbReference type="ARBA" id="ARBA00023285"/>
    </source>
</evidence>
<comment type="caution">
    <text evidence="10">Lacks conserved residue(s) required for the propagation of feature annotation.</text>
</comment>
<name>A0A8T6R0Y6_9MICO</name>
<keyword evidence="2 10" id="KW-0813">Transport</keyword>
<keyword evidence="9 10" id="KW-0170">Cobalt</keyword>
<evidence type="ECO:0000256" key="6">
    <source>
        <dbReference type="ARBA" id="ARBA00022989"/>
    </source>
</evidence>
<accession>A0A8T6R0Y6</accession>
<sequence length="104" mass="11074">MRERRSTVLLVLVALFVVVGCFLVAGNVDYGGTDSAATDAIAASDPGYEPWFTHLWAPRSKEVESGLFALQAALGGGVVGFALGTLRERRRARTTPPADVPAER</sequence>